<proteinExistence type="predicted"/>
<reference evidence="2" key="1">
    <citation type="submission" date="2014-09" db="EMBL/GenBank/DDBJ databases">
        <authorList>
            <person name="Mudge J."/>
            <person name="Ramaraj T."/>
            <person name="Lindquist I.E."/>
            <person name="Bharti A.K."/>
            <person name="Sundararajan A."/>
            <person name="Cameron C.T."/>
            <person name="Woodward J.E."/>
            <person name="May G.D."/>
            <person name="Brubaker C."/>
            <person name="Broadhvest J."/>
            <person name="Wilkins T.A."/>
        </authorList>
    </citation>
    <scope>NUCLEOTIDE SEQUENCE</scope>
    <source>
        <strain evidence="2">cv. AKA8401</strain>
    </source>
</reference>
<protein>
    <submittedName>
        <fullName evidence="1">Uncharacterized protein</fullName>
    </submittedName>
</protein>
<evidence type="ECO:0000313" key="2">
    <source>
        <dbReference type="Proteomes" id="UP000032142"/>
    </source>
</evidence>
<keyword evidence="2" id="KW-1185">Reference proteome</keyword>
<dbReference type="EMBL" id="JRRC01461128">
    <property type="protein sequence ID" value="KHG06847.1"/>
    <property type="molecule type" value="Genomic_DNA"/>
</dbReference>
<dbReference type="AlphaFoldDB" id="A0A0B0N2Q5"/>
<dbReference type="Proteomes" id="UP000032142">
    <property type="component" value="Unassembled WGS sequence"/>
</dbReference>
<accession>A0A0B0N2Q5</accession>
<evidence type="ECO:0000313" key="1">
    <source>
        <dbReference type="EMBL" id="KHG06847.1"/>
    </source>
</evidence>
<organism evidence="1 2">
    <name type="scientific">Gossypium arboreum</name>
    <name type="common">Tree cotton</name>
    <name type="synonym">Gossypium nanking</name>
    <dbReference type="NCBI Taxonomy" id="29729"/>
    <lineage>
        <taxon>Eukaryota</taxon>
        <taxon>Viridiplantae</taxon>
        <taxon>Streptophyta</taxon>
        <taxon>Embryophyta</taxon>
        <taxon>Tracheophyta</taxon>
        <taxon>Spermatophyta</taxon>
        <taxon>Magnoliopsida</taxon>
        <taxon>eudicotyledons</taxon>
        <taxon>Gunneridae</taxon>
        <taxon>Pentapetalae</taxon>
        <taxon>rosids</taxon>
        <taxon>malvids</taxon>
        <taxon>Malvales</taxon>
        <taxon>Malvaceae</taxon>
        <taxon>Malvoideae</taxon>
        <taxon>Gossypium</taxon>
    </lineage>
</organism>
<sequence>MYIYSYTYTHESKYNITYIFIAYGRIYYTNAHLFTLVTCIICITYQIGNLPYFQIGNQLTHT</sequence>
<comment type="caution">
    <text evidence="1">The sequence shown here is derived from an EMBL/GenBank/DDBJ whole genome shotgun (WGS) entry which is preliminary data.</text>
</comment>
<name>A0A0B0N2Q5_GOSAR</name>
<gene>
    <name evidence="1" type="ORF">F383_33153</name>
</gene>